<dbReference type="PANTHER" id="PTHR12702">
    <property type="entry name" value="SEC15"/>
    <property type="match status" value="1"/>
</dbReference>
<dbReference type="InterPro" id="IPR032675">
    <property type="entry name" value="LRR_dom_sf"/>
</dbReference>
<dbReference type="GO" id="GO:0006893">
    <property type="term" value="P:Golgi to plasma membrane transport"/>
    <property type="evidence" value="ECO:0007669"/>
    <property type="project" value="TreeGrafter"/>
</dbReference>
<gene>
    <name evidence="2" type="ORF">KIW84_011732</name>
</gene>
<dbReference type="SUPFAM" id="SSF52058">
    <property type="entry name" value="L domain-like"/>
    <property type="match status" value="1"/>
</dbReference>
<dbReference type="InterPro" id="IPR001611">
    <property type="entry name" value="Leu-rich_rpt"/>
</dbReference>
<protein>
    <recommendedName>
        <fullName evidence="1">Exocyst complex component EXOC6/Sec15 N-terminal domain-containing protein</fullName>
    </recommendedName>
</protein>
<dbReference type="AlphaFoldDB" id="A0A9D5BFR2"/>
<dbReference type="PANTHER" id="PTHR12702:SF6">
    <property type="entry name" value="EXOCYST COMPLEX COMPONENT"/>
    <property type="match status" value="1"/>
</dbReference>
<dbReference type="Pfam" id="PF20651">
    <property type="entry name" value="EXOC6_Sec15_N"/>
    <property type="match status" value="1"/>
</dbReference>
<comment type="caution">
    <text evidence="2">The sequence shown here is derived from an EMBL/GenBank/DDBJ whole genome shotgun (WGS) entry which is preliminary data.</text>
</comment>
<proteinExistence type="predicted"/>
<reference evidence="2 3" key="1">
    <citation type="journal article" date="2022" name="Nat. Genet.">
        <title>Improved pea reference genome and pan-genome highlight genomic features and evolutionary characteristics.</title>
        <authorList>
            <person name="Yang T."/>
            <person name="Liu R."/>
            <person name="Luo Y."/>
            <person name="Hu S."/>
            <person name="Wang D."/>
            <person name="Wang C."/>
            <person name="Pandey M.K."/>
            <person name="Ge S."/>
            <person name="Xu Q."/>
            <person name="Li N."/>
            <person name="Li G."/>
            <person name="Huang Y."/>
            <person name="Saxena R.K."/>
            <person name="Ji Y."/>
            <person name="Li M."/>
            <person name="Yan X."/>
            <person name="He Y."/>
            <person name="Liu Y."/>
            <person name="Wang X."/>
            <person name="Xiang C."/>
            <person name="Varshney R.K."/>
            <person name="Ding H."/>
            <person name="Gao S."/>
            <person name="Zong X."/>
        </authorList>
    </citation>
    <scope>NUCLEOTIDE SEQUENCE [LARGE SCALE GENOMIC DNA]</scope>
    <source>
        <strain evidence="2 3">cv. Zhongwan 6</strain>
    </source>
</reference>
<dbReference type="Gramene" id="Psat01G0173200-T1">
    <property type="protein sequence ID" value="KAI5442814.1"/>
    <property type="gene ID" value="KIW84_011732"/>
</dbReference>
<dbReference type="GO" id="GO:0000145">
    <property type="term" value="C:exocyst"/>
    <property type="evidence" value="ECO:0007669"/>
    <property type="project" value="TreeGrafter"/>
</dbReference>
<dbReference type="GO" id="GO:0016020">
    <property type="term" value="C:membrane"/>
    <property type="evidence" value="ECO:0007669"/>
    <property type="project" value="TreeGrafter"/>
</dbReference>
<dbReference type="GO" id="GO:0006886">
    <property type="term" value="P:intracellular protein transport"/>
    <property type="evidence" value="ECO:0007669"/>
    <property type="project" value="InterPro"/>
</dbReference>
<dbReference type="InterPro" id="IPR007225">
    <property type="entry name" value="EXOC6/Sec15"/>
</dbReference>
<dbReference type="InterPro" id="IPR048359">
    <property type="entry name" value="EXOC6_Sec15_N"/>
</dbReference>
<dbReference type="Pfam" id="PF00560">
    <property type="entry name" value="LRR_1"/>
    <property type="match status" value="1"/>
</dbReference>
<dbReference type="EMBL" id="JAMSHJ010000001">
    <property type="protein sequence ID" value="KAI5442814.1"/>
    <property type="molecule type" value="Genomic_DNA"/>
</dbReference>
<evidence type="ECO:0000259" key="1">
    <source>
        <dbReference type="Pfam" id="PF20651"/>
    </source>
</evidence>
<dbReference type="GO" id="GO:0090522">
    <property type="term" value="P:vesicle tethering involved in exocytosis"/>
    <property type="evidence" value="ECO:0007669"/>
    <property type="project" value="InterPro"/>
</dbReference>
<dbReference type="Proteomes" id="UP001058974">
    <property type="component" value="Chromosome 1"/>
</dbReference>
<name>A0A9D5BFR2_PEA</name>
<dbReference type="Gene3D" id="3.80.10.10">
    <property type="entry name" value="Ribonuclease Inhibitor"/>
    <property type="match status" value="1"/>
</dbReference>
<feature type="domain" description="Exocyst complex component EXOC6/Sec15 N-terminal" evidence="1">
    <location>
        <begin position="7"/>
        <end position="76"/>
    </location>
</feature>
<organism evidence="2 3">
    <name type="scientific">Pisum sativum</name>
    <name type="common">Garden pea</name>
    <name type="synonym">Lathyrus oleraceus</name>
    <dbReference type="NCBI Taxonomy" id="3888"/>
    <lineage>
        <taxon>Eukaryota</taxon>
        <taxon>Viridiplantae</taxon>
        <taxon>Streptophyta</taxon>
        <taxon>Embryophyta</taxon>
        <taxon>Tracheophyta</taxon>
        <taxon>Spermatophyta</taxon>
        <taxon>Magnoliopsida</taxon>
        <taxon>eudicotyledons</taxon>
        <taxon>Gunneridae</taxon>
        <taxon>Pentapetalae</taxon>
        <taxon>rosids</taxon>
        <taxon>fabids</taxon>
        <taxon>Fabales</taxon>
        <taxon>Fabaceae</taxon>
        <taxon>Papilionoideae</taxon>
        <taxon>50 kb inversion clade</taxon>
        <taxon>NPAAA clade</taxon>
        <taxon>Hologalegina</taxon>
        <taxon>IRL clade</taxon>
        <taxon>Fabeae</taxon>
        <taxon>Lathyrus</taxon>
    </lineage>
</organism>
<sequence length="201" mass="22331">MLRDAVVDELRGVLFDAEELKSQLHGENFKLQQVDSALLVKLEELLQCYSVKKNVAEAVNMSKNYVQIRSSARNIGQTTIGRTATVCQKDEEMLEQQRKTEEKYISGVEDLAITVRLQGPVPVNISHDLVRLRLGGNSLTGEVPSSTYNEAGCSCKKLALLNLAENQLTGALPPEPENLISLQVLKLQMKEERVKKGNLLL</sequence>
<evidence type="ECO:0000313" key="2">
    <source>
        <dbReference type="EMBL" id="KAI5442814.1"/>
    </source>
</evidence>
<accession>A0A9D5BFR2</accession>
<evidence type="ECO:0000313" key="3">
    <source>
        <dbReference type="Proteomes" id="UP001058974"/>
    </source>
</evidence>
<keyword evidence="3" id="KW-1185">Reference proteome</keyword>